<sequence>MSVSKKAASDALGDFSRLTHELMNTFVCMSEGRETQSDPQSIMLQIISLDQQLQNAVKKLQEEQKFYAEIENLNKKIKEKDNQIAELTKLLRGVERNLQNVLDTSEENIKSIQRSIKNQVSVEDLIVYAHRVSYVMGESPFEPTQPESLFYKPPFPETYDIQQTYMYSGSDLVKKEEEKANVEPEMTLNEPSWFSFRRHEEEIDKVHEIKKETKSGGGLFDDLDDL</sequence>
<dbReference type="PANTHER" id="PTHR13208:SF2">
    <property type="entry name" value="MEDIATOR OF RNA POLYMERASE II TRANSCRIPTION SUBUNIT 4"/>
    <property type="match status" value="1"/>
</dbReference>
<accession>A0A6B2LGX5</accession>
<keyword evidence="7" id="KW-0175">Coiled coil</keyword>
<evidence type="ECO:0000256" key="2">
    <source>
        <dbReference type="ARBA" id="ARBA00009626"/>
    </source>
</evidence>
<dbReference type="EMBL" id="GIBP01007314">
    <property type="protein sequence ID" value="NDV36283.1"/>
    <property type="molecule type" value="Transcribed_RNA"/>
</dbReference>
<reference evidence="8" key="1">
    <citation type="journal article" date="2020" name="J. Eukaryot. Microbiol.">
        <title>De novo Sequencing, Assembly and Annotation of the Transcriptome for the Free-Living Testate Amoeba Arcella intermedia.</title>
        <authorList>
            <person name="Ribeiro G.M."/>
            <person name="Porfirio-Sousa A.L."/>
            <person name="Maurer-Alcala X.X."/>
            <person name="Katz L.A."/>
            <person name="Lahr D.J.G."/>
        </authorList>
    </citation>
    <scope>NUCLEOTIDE SEQUENCE</scope>
</reference>
<feature type="coiled-coil region" evidence="7">
    <location>
        <begin position="53"/>
        <end position="115"/>
    </location>
</feature>
<evidence type="ECO:0000256" key="7">
    <source>
        <dbReference type="SAM" id="Coils"/>
    </source>
</evidence>
<evidence type="ECO:0000256" key="1">
    <source>
        <dbReference type="ARBA" id="ARBA00004123"/>
    </source>
</evidence>
<dbReference type="PANTHER" id="PTHR13208">
    <property type="entry name" value="MEDIATOR OF RNA POLYMERASE II TRANSCRIPTION SUBUNIT 4"/>
    <property type="match status" value="1"/>
</dbReference>
<dbReference type="AlphaFoldDB" id="A0A6B2LGX5"/>
<protein>
    <recommendedName>
        <fullName evidence="6">Mediator of RNA polymerase II transcription subunit 4</fullName>
    </recommendedName>
    <alternativeName>
        <fullName evidence="6">Mediator complex subunit 4</fullName>
    </alternativeName>
</protein>
<dbReference type="GO" id="GO:0070847">
    <property type="term" value="C:core mediator complex"/>
    <property type="evidence" value="ECO:0007669"/>
    <property type="project" value="TreeGrafter"/>
</dbReference>
<dbReference type="GO" id="GO:0006357">
    <property type="term" value="P:regulation of transcription by RNA polymerase II"/>
    <property type="evidence" value="ECO:0007669"/>
    <property type="project" value="InterPro"/>
</dbReference>
<comment type="function">
    <text evidence="6">Component of the Mediator complex, a coactivator involved in the regulated transcription of nearly all RNA polymerase II-dependent genes. Mediator functions as a bridge to convey information from gene-specific regulatory proteins to the basal RNA polymerase II transcription machinery. Mediator is recruited to promoters by direct interactions with regulatory proteins and serves as a scaffold for the assembly of a functional preinitiation complex with RNA polymerase II and the general transcription factors.</text>
</comment>
<organism evidence="8">
    <name type="scientific">Arcella intermedia</name>
    <dbReference type="NCBI Taxonomy" id="1963864"/>
    <lineage>
        <taxon>Eukaryota</taxon>
        <taxon>Amoebozoa</taxon>
        <taxon>Tubulinea</taxon>
        <taxon>Elardia</taxon>
        <taxon>Arcellinida</taxon>
        <taxon>Sphaerothecina</taxon>
        <taxon>Arcellidae</taxon>
        <taxon>Arcella</taxon>
    </lineage>
</organism>
<evidence type="ECO:0000256" key="6">
    <source>
        <dbReference type="RuleBase" id="RU364141"/>
    </source>
</evidence>
<evidence type="ECO:0000256" key="3">
    <source>
        <dbReference type="ARBA" id="ARBA00023015"/>
    </source>
</evidence>
<name>A0A6B2LGX5_9EUKA</name>
<dbReference type="InterPro" id="IPR019258">
    <property type="entry name" value="Mediator_Med4"/>
</dbReference>
<comment type="subunit">
    <text evidence="6">Component of the Mediator complex.</text>
</comment>
<dbReference type="GO" id="GO:0003712">
    <property type="term" value="F:transcription coregulator activity"/>
    <property type="evidence" value="ECO:0007669"/>
    <property type="project" value="InterPro"/>
</dbReference>
<keyword evidence="4 6" id="KW-0804">Transcription</keyword>
<proteinExistence type="inferred from homology"/>
<evidence type="ECO:0000256" key="4">
    <source>
        <dbReference type="ARBA" id="ARBA00023163"/>
    </source>
</evidence>
<keyword evidence="5 6" id="KW-0539">Nucleus</keyword>
<comment type="subcellular location">
    <subcellularLocation>
        <location evidence="1 6">Nucleus</location>
    </subcellularLocation>
</comment>
<keyword evidence="3 6" id="KW-0805">Transcription regulation</keyword>
<dbReference type="GO" id="GO:0016592">
    <property type="term" value="C:mediator complex"/>
    <property type="evidence" value="ECO:0007669"/>
    <property type="project" value="InterPro"/>
</dbReference>
<comment type="similarity">
    <text evidence="2 6">Belongs to the Mediator complex subunit 4 family.</text>
</comment>
<dbReference type="Pfam" id="PF10018">
    <property type="entry name" value="Med4"/>
    <property type="match status" value="1"/>
</dbReference>
<gene>
    <name evidence="6" type="primary">MED4</name>
</gene>
<evidence type="ECO:0000313" key="8">
    <source>
        <dbReference type="EMBL" id="NDV36283.1"/>
    </source>
</evidence>
<keyword evidence="6" id="KW-0010">Activator</keyword>
<evidence type="ECO:0000256" key="5">
    <source>
        <dbReference type="ARBA" id="ARBA00023242"/>
    </source>
</evidence>